<gene>
    <name evidence="6" type="ORF">CLV88_108110</name>
</gene>
<dbReference type="RefSeq" id="WP_106608920.1">
    <property type="nucleotide sequence ID" value="NZ_PYGJ01000008.1"/>
</dbReference>
<evidence type="ECO:0000259" key="5">
    <source>
        <dbReference type="PROSITE" id="PS50931"/>
    </source>
</evidence>
<evidence type="ECO:0000256" key="3">
    <source>
        <dbReference type="ARBA" id="ARBA00023125"/>
    </source>
</evidence>
<dbReference type="PROSITE" id="PS50931">
    <property type="entry name" value="HTH_LYSR"/>
    <property type="match status" value="2"/>
</dbReference>
<evidence type="ECO:0000256" key="4">
    <source>
        <dbReference type="ARBA" id="ARBA00023163"/>
    </source>
</evidence>
<dbReference type="Pfam" id="PF00126">
    <property type="entry name" value="HTH_1"/>
    <property type="match status" value="2"/>
</dbReference>
<keyword evidence="4" id="KW-0804">Transcription</keyword>
<keyword evidence="7" id="KW-1185">Reference proteome</keyword>
<dbReference type="OrthoDB" id="9803030at2"/>
<evidence type="ECO:0000256" key="1">
    <source>
        <dbReference type="ARBA" id="ARBA00009437"/>
    </source>
</evidence>
<proteinExistence type="inferred from homology"/>
<organism evidence="6 7">
    <name type="scientific">Shimia abyssi</name>
    <dbReference type="NCBI Taxonomy" id="1662395"/>
    <lineage>
        <taxon>Bacteria</taxon>
        <taxon>Pseudomonadati</taxon>
        <taxon>Pseudomonadota</taxon>
        <taxon>Alphaproteobacteria</taxon>
        <taxon>Rhodobacterales</taxon>
        <taxon>Roseobacteraceae</taxon>
    </lineage>
</organism>
<dbReference type="AlphaFoldDB" id="A0A2P8FB32"/>
<name>A0A2P8FB32_9RHOB</name>
<accession>A0A2P8FB32</accession>
<dbReference type="PANTHER" id="PTHR30126">
    <property type="entry name" value="HTH-TYPE TRANSCRIPTIONAL REGULATOR"/>
    <property type="match status" value="1"/>
</dbReference>
<dbReference type="InterPro" id="IPR000847">
    <property type="entry name" value="LysR_HTH_N"/>
</dbReference>
<dbReference type="SUPFAM" id="SSF46785">
    <property type="entry name" value="Winged helix' DNA-binding domain"/>
    <property type="match status" value="2"/>
</dbReference>
<dbReference type="EMBL" id="PYGJ01000008">
    <property type="protein sequence ID" value="PSL18931.1"/>
    <property type="molecule type" value="Genomic_DNA"/>
</dbReference>
<dbReference type="Pfam" id="PF03466">
    <property type="entry name" value="LysR_substrate"/>
    <property type="match status" value="1"/>
</dbReference>
<dbReference type="GO" id="GO:0003700">
    <property type="term" value="F:DNA-binding transcription factor activity"/>
    <property type="evidence" value="ECO:0007669"/>
    <property type="project" value="InterPro"/>
</dbReference>
<dbReference type="PRINTS" id="PR00039">
    <property type="entry name" value="HTHLYSR"/>
</dbReference>
<dbReference type="SUPFAM" id="SSF53850">
    <property type="entry name" value="Periplasmic binding protein-like II"/>
    <property type="match status" value="1"/>
</dbReference>
<dbReference type="Gene3D" id="1.10.10.10">
    <property type="entry name" value="Winged helix-like DNA-binding domain superfamily/Winged helix DNA-binding domain"/>
    <property type="match status" value="2"/>
</dbReference>
<sequence>MQNGFPNIRHMRVFLEAAATGSVSHAAERCHLSQPAATQAITRLESDLGAALLIRRRQQFSLTECGIAFQKRATSALAHLETGARAALRAAGATRRRRPSFERAVTAAQLRTLIAIANSGSFTVAARNLDLSQPTVHRAARSLEAQAEMTFFTARPSGVALTPAAESFVLGAKLAQAEIRQGIEEISRAQGKDKGTFLLGSLPLARTTIVPRAIHAMVSDNDGIQIRVIDGRYLELLRSLREGDLDCLIGALRDPPPADDVHQEFLFRDALAIVAHPSHPLAQRPSATLQDTLAYPWIAPPRETPGGQFLFETLRIEDREQTPVRIVSSSMVMLRSILAEGPYVSVVSRHQISVDENLGMITPLNIPLTGHHRDIGLTYRKGWHPTKTQAQFIEFLQKFSTVSEEGPH</sequence>
<keyword evidence="3 6" id="KW-0238">DNA-binding</keyword>
<feature type="domain" description="HTH lysR-type" evidence="5">
    <location>
        <begin position="6"/>
        <end position="63"/>
    </location>
</feature>
<evidence type="ECO:0000313" key="7">
    <source>
        <dbReference type="Proteomes" id="UP000240418"/>
    </source>
</evidence>
<feature type="domain" description="HTH lysR-type" evidence="5">
    <location>
        <begin position="105"/>
        <end position="162"/>
    </location>
</feature>
<evidence type="ECO:0000313" key="6">
    <source>
        <dbReference type="EMBL" id="PSL18931.1"/>
    </source>
</evidence>
<dbReference type="PANTHER" id="PTHR30126:SF98">
    <property type="entry name" value="HTH-TYPE TRANSCRIPTIONAL ACTIVATOR BAUR"/>
    <property type="match status" value="1"/>
</dbReference>
<reference evidence="6 7" key="1">
    <citation type="submission" date="2018-03" db="EMBL/GenBank/DDBJ databases">
        <title>Genomic Encyclopedia of Archaeal and Bacterial Type Strains, Phase II (KMG-II): from individual species to whole genera.</title>
        <authorList>
            <person name="Goeker M."/>
        </authorList>
    </citation>
    <scope>NUCLEOTIDE SEQUENCE [LARGE SCALE GENOMIC DNA]</scope>
    <source>
        <strain evidence="6 7">DSM 100673</strain>
    </source>
</reference>
<dbReference type="Gene3D" id="3.40.190.10">
    <property type="entry name" value="Periplasmic binding protein-like II"/>
    <property type="match status" value="2"/>
</dbReference>
<evidence type="ECO:0000256" key="2">
    <source>
        <dbReference type="ARBA" id="ARBA00023015"/>
    </source>
</evidence>
<dbReference type="Proteomes" id="UP000240418">
    <property type="component" value="Unassembled WGS sequence"/>
</dbReference>
<dbReference type="InterPro" id="IPR036390">
    <property type="entry name" value="WH_DNA-bd_sf"/>
</dbReference>
<dbReference type="InterPro" id="IPR005119">
    <property type="entry name" value="LysR_subst-bd"/>
</dbReference>
<dbReference type="GO" id="GO:0000976">
    <property type="term" value="F:transcription cis-regulatory region binding"/>
    <property type="evidence" value="ECO:0007669"/>
    <property type="project" value="TreeGrafter"/>
</dbReference>
<protein>
    <submittedName>
        <fullName evidence="6">DNA-binding transcriptional LysR family regulator</fullName>
    </submittedName>
</protein>
<comment type="similarity">
    <text evidence="1">Belongs to the LysR transcriptional regulatory family.</text>
</comment>
<dbReference type="InterPro" id="IPR036388">
    <property type="entry name" value="WH-like_DNA-bd_sf"/>
</dbReference>
<keyword evidence="2" id="KW-0805">Transcription regulation</keyword>
<comment type="caution">
    <text evidence="6">The sequence shown here is derived from an EMBL/GenBank/DDBJ whole genome shotgun (WGS) entry which is preliminary data.</text>
</comment>